<evidence type="ECO:0000313" key="2">
    <source>
        <dbReference type="Proteomes" id="UP000669179"/>
    </source>
</evidence>
<keyword evidence="2" id="KW-1185">Reference proteome</keyword>
<evidence type="ECO:0000313" key="1">
    <source>
        <dbReference type="EMBL" id="MBO2448993.1"/>
    </source>
</evidence>
<comment type="caution">
    <text evidence="1">The sequence shown here is derived from an EMBL/GenBank/DDBJ whole genome shotgun (WGS) entry which is preliminary data.</text>
</comment>
<accession>A0A939PAS1</accession>
<dbReference type="RefSeq" id="WP_208256780.1">
    <property type="nucleotide sequence ID" value="NZ_JAGEOJ010000007.1"/>
</dbReference>
<dbReference type="EMBL" id="JAGEOJ010000007">
    <property type="protein sequence ID" value="MBO2448993.1"/>
    <property type="molecule type" value="Genomic_DNA"/>
</dbReference>
<sequence>MGHADAWSAAWLQACRLAASAAASSGDGSNFTCTTGFTPRTVTDGTDKTTQCEPSREGGSLCRFAPRFLSAIKGEVSTL</sequence>
<organism evidence="1 2">
    <name type="scientific">Actinomadura barringtoniae</name>
    <dbReference type="NCBI Taxonomy" id="1427535"/>
    <lineage>
        <taxon>Bacteria</taxon>
        <taxon>Bacillati</taxon>
        <taxon>Actinomycetota</taxon>
        <taxon>Actinomycetes</taxon>
        <taxon>Streptosporangiales</taxon>
        <taxon>Thermomonosporaceae</taxon>
        <taxon>Actinomadura</taxon>
    </lineage>
</organism>
<reference evidence="1" key="1">
    <citation type="submission" date="2021-03" db="EMBL/GenBank/DDBJ databases">
        <authorList>
            <person name="Kanchanasin P."/>
            <person name="Saeng-In P."/>
            <person name="Phongsopitanun W."/>
            <person name="Yuki M."/>
            <person name="Kudo T."/>
            <person name="Ohkuma M."/>
            <person name="Tanasupawat S."/>
        </authorList>
    </citation>
    <scope>NUCLEOTIDE SEQUENCE</scope>
    <source>
        <strain evidence="1">GKU 128</strain>
    </source>
</reference>
<dbReference type="Proteomes" id="UP000669179">
    <property type="component" value="Unassembled WGS sequence"/>
</dbReference>
<gene>
    <name evidence="1" type="ORF">J4573_17960</name>
</gene>
<dbReference type="AlphaFoldDB" id="A0A939PAS1"/>
<proteinExistence type="predicted"/>
<protein>
    <submittedName>
        <fullName evidence="1">Uncharacterized protein</fullName>
    </submittedName>
</protein>
<name>A0A939PAS1_9ACTN</name>